<organism evidence="1 2">
    <name type="scientific">Chromobacterium rhizoryzae</name>
    <dbReference type="NCBI Taxonomy" id="1778675"/>
    <lineage>
        <taxon>Bacteria</taxon>
        <taxon>Pseudomonadati</taxon>
        <taxon>Pseudomonadota</taxon>
        <taxon>Betaproteobacteria</taxon>
        <taxon>Neisseriales</taxon>
        <taxon>Chromobacteriaceae</taxon>
        <taxon>Chromobacterium</taxon>
    </lineage>
</organism>
<dbReference type="Proteomes" id="UP000259465">
    <property type="component" value="Chromosome"/>
</dbReference>
<dbReference type="EMBL" id="CP031968">
    <property type="protein sequence ID" value="AXT48956.1"/>
    <property type="molecule type" value="Genomic_DNA"/>
</dbReference>
<name>A0AAD0WAS4_9NEIS</name>
<dbReference type="KEGG" id="crz:D1345_23570"/>
<gene>
    <name evidence="1" type="ORF">D1345_23570</name>
</gene>
<protein>
    <recommendedName>
        <fullName evidence="3">DUF1484 family protein</fullName>
    </recommendedName>
</protein>
<dbReference type="AlphaFoldDB" id="A0AAD0WAS4"/>
<evidence type="ECO:0000313" key="2">
    <source>
        <dbReference type="Proteomes" id="UP000259465"/>
    </source>
</evidence>
<dbReference type="RefSeq" id="WP_107731405.1">
    <property type="nucleotide sequence ID" value="NZ_CP031968.1"/>
</dbReference>
<sequence>MTFSTFPPAMPPPTCPHCAGQHSTPAAVPVMEQLHLCSQRLPAAAGDVTLLGELGQQLNHCYIELDTALLRGVMDMRAAHTGLLALLTLLERRDEPLLFSSEEALALLEPIQQRLKQGLDHFNHLL</sequence>
<reference evidence="1 2" key="1">
    <citation type="submission" date="2018-08" db="EMBL/GenBank/DDBJ databases">
        <title>Complete genome sequence of JP2-74.</title>
        <authorList>
            <person name="Wu L."/>
        </authorList>
    </citation>
    <scope>NUCLEOTIDE SEQUENCE [LARGE SCALE GENOMIC DNA]</scope>
    <source>
        <strain evidence="1 2">JP2-74</strain>
    </source>
</reference>
<evidence type="ECO:0000313" key="1">
    <source>
        <dbReference type="EMBL" id="AXT48956.1"/>
    </source>
</evidence>
<dbReference type="InterPro" id="IPR009957">
    <property type="entry name" value="DUF1484"/>
</dbReference>
<proteinExistence type="predicted"/>
<dbReference type="Pfam" id="PF07363">
    <property type="entry name" value="DUF1484"/>
    <property type="match status" value="1"/>
</dbReference>
<accession>A0AAD0WAS4</accession>
<evidence type="ECO:0008006" key="3">
    <source>
        <dbReference type="Google" id="ProtNLM"/>
    </source>
</evidence>
<keyword evidence="2" id="KW-1185">Reference proteome</keyword>